<feature type="compositionally biased region" description="Polar residues" evidence="1">
    <location>
        <begin position="426"/>
        <end position="438"/>
    </location>
</feature>
<feature type="transmembrane region" description="Helical" evidence="2">
    <location>
        <begin position="84"/>
        <end position="105"/>
    </location>
</feature>
<feature type="transmembrane region" description="Helical" evidence="2">
    <location>
        <begin position="44"/>
        <end position="64"/>
    </location>
</feature>
<proteinExistence type="predicted"/>
<evidence type="ECO:0000256" key="1">
    <source>
        <dbReference type="SAM" id="MobiDB-lite"/>
    </source>
</evidence>
<evidence type="ECO:0000259" key="3">
    <source>
        <dbReference type="Pfam" id="PF01757"/>
    </source>
</evidence>
<keyword evidence="2" id="KW-1133">Transmembrane helix</keyword>
<dbReference type="PANTHER" id="PTHR23028">
    <property type="entry name" value="ACETYLTRANSFERASE"/>
    <property type="match status" value="1"/>
</dbReference>
<dbReference type="PANTHER" id="PTHR23028:SF53">
    <property type="entry name" value="ACYL_TRANSF_3 DOMAIN-CONTAINING PROTEIN"/>
    <property type="match status" value="1"/>
</dbReference>
<feature type="transmembrane region" description="Helical" evidence="2">
    <location>
        <begin position="308"/>
        <end position="325"/>
    </location>
</feature>
<keyword evidence="2" id="KW-0812">Transmembrane</keyword>
<dbReference type="EC" id="2.3.-.-" evidence="4"/>
<dbReference type="GO" id="GO:0016746">
    <property type="term" value="F:acyltransferase activity"/>
    <property type="evidence" value="ECO:0007669"/>
    <property type="project" value="UniProtKB-KW"/>
</dbReference>
<sequence>MSSQNHQHSSEPPTPAPTPAPAQPGPTSPTSHGGGHRRLREIDLLRFLAALAVLLYHYTGTTGGPWDDHNARELFAPISLATQFGYLGVELFFLISGFVILMSAWGRTMAEFTISRITRLYPAYWFAVLLIAALYLTTGQGRGRPENIIPNLTMFQQGMGVQNASGVFWTLWIEMHFYALIAILVLTGITYRRCITFMATWSVLAVFAQETGAEPLQKLLIPEYAPYFVAGMALYLIHRFGPTLLLWGFTAFSWAASIRYALPIATDTPYNIPPSNAWPAIPILITLTYAVMALAATGKLRRLNWRGFATLGLLTYPTYLIHYELAPPLADLLHPALPHWAATLAITATVLTTAYLVHRLIERPLAAWLKPRLRDSFTRLNITEPTRHHAGTPHRDTPRDKPQDPTPTSETQPPDPTAEHHGQEPHGSTPSAPIGSTI</sequence>
<evidence type="ECO:0000313" key="5">
    <source>
        <dbReference type="Proteomes" id="UP001596074"/>
    </source>
</evidence>
<gene>
    <name evidence="4" type="ORF">ACFPZN_52785</name>
</gene>
<feature type="region of interest" description="Disordered" evidence="1">
    <location>
        <begin position="380"/>
        <end position="438"/>
    </location>
</feature>
<keyword evidence="4" id="KW-0012">Acyltransferase</keyword>
<comment type="caution">
    <text evidence="4">The sequence shown here is derived from an EMBL/GenBank/DDBJ whole genome shotgun (WGS) entry which is preliminary data.</text>
</comment>
<feature type="domain" description="Acyltransferase 3" evidence="3">
    <location>
        <begin position="41"/>
        <end position="355"/>
    </location>
</feature>
<feature type="transmembrane region" description="Helical" evidence="2">
    <location>
        <begin position="167"/>
        <end position="187"/>
    </location>
</feature>
<feature type="compositionally biased region" description="Basic and acidic residues" evidence="1">
    <location>
        <begin position="393"/>
        <end position="403"/>
    </location>
</feature>
<feature type="transmembrane region" description="Helical" evidence="2">
    <location>
        <begin position="337"/>
        <end position="357"/>
    </location>
</feature>
<keyword evidence="2" id="KW-0472">Membrane</keyword>
<name>A0ABW1AIH6_9ACTN</name>
<evidence type="ECO:0000313" key="4">
    <source>
        <dbReference type="EMBL" id="MFC5754345.1"/>
    </source>
</evidence>
<feature type="compositionally biased region" description="Pro residues" evidence="1">
    <location>
        <begin position="12"/>
        <end position="27"/>
    </location>
</feature>
<feature type="transmembrane region" description="Helical" evidence="2">
    <location>
        <begin position="277"/>
        <end position="296"/>
    </location>
</feature>
<keyword evidence="4" id="KW-0808">Transferase</keyword>
<reference evidence="5" key="1">
    <citation type="journal article" date="2019" name="Int. J. Syst. Evol. Microbiol.">
        <title>The Global Catalogue of Microorganisms (GCM) 10K type strain sequencing project: providing services to taxonomists for standard genome sequencing and annotation.</title>
        <authorList>
            <consortium name="The Broad Institute Genomics Platform"/>
            <consortium name="The Broad Institute Genome Sequencing Center for Infectious Disease"/>
            <person name="Wu L."/>
            <person name="Ma J."/>
        </authorList>
    </citation>
    <scope>NUCLEOTIDE SEQUENCE [LARGE SCALE GENOMIC DNA]</scope>
    <source>
        <strain evidence="5">KCTC 42087</strain>
    </source>
</reference>
<feature type="transmembrane region" description="Helical" evidence="2">
    <location>
        <begin position="117"/>
        <end position="136"/>
    </location>
</feature>
<keyword evidence="5" id="KW-1185">Reference proteome</keyword>
<dbReference type="EMBL" id="JBHSON010000148">
    <property type="protein sequence ID" value="MFC5754345.1"/>
    <property type="molecule type" value="Genomic_DNA"/>
</dbReference>
<feature type="region of interest" description="Disordered" evidence="1">
    <location>
        <begin position="1"/>
        <end position="36"/>
    </location>
</feature>
<feature type="transmembrane region" description="Helical" evidence="2">
    <location>
        <begin position="244"/>
        <end position="265"/>
    </location>
</feature>
<evidence type="ECO:0000256" key="2">
    <source>
        <dbReference type="SAM" id="Phobius"/>
    </source>
</evidence>
<accession>A0ABW1AIH6</accession>
<dbReference type="InterPro" id="IPR002656">
    <property type="entry name" value="Acyl_transf_3_dom"/>
</dbReference>
<protein>
    <submittedName>
        <fullName evidence="4">Acyltransferase family protein</fullName>
        <ecNumber evidence="4">2.3.-.-</ecNumber>
    </submittedName>
</protein>
<dbReference type="Proteomes" id="UP001596074">
    <property type="component" value="Unassembled WGS sequence"/>
</dbReference>
<dbReference type="Pfam" id="PF01757">
    <property type="entry name" value="Acyl_transf_3"/>
    <property type="match status" value="1"/>
</dbReference>
<dbReference type="RefSeq" id="WP_378292339.1">
    <property type="nucleotide sequence ID" value="NZ_JBHSON010000148.1"/>
</dbReference>
<organism evidence="4 5">
    <name type="scientific">Actinomadura rugatobispora</name>
    <dbReference type="NCBI Taxonomy" id="1994"/>
    <lineage>
        <taxon>Bacteria</taxon>
        <taxon>Bacillati</taxon>
        <taxon>Actinomycetota</taxon>
        <taxon>Actinomycetes</taxon>
        <taxon>Streptosporangiales</taxon>
        <taxon>Thermomonosporaceae</taxon>
        <taxon>Actinomadura</taxon>
    </lineage>
</organism>
<dbReference type="InterPro" id="IPR050879">
    <property type="entry name" value="Acyltransferase_3"/>
</dbReference>